<keyword evidence="4 5" id="KW-0472">Membrane</keyword>
<keyword evidence="6" id="KW-0732">Signal</keyword>
<dbReference type="InterPro" id="IPR036259">
    <property type="entry name" value="MFS_trans_sf"/>
</dbReference>
<gene>
    <name evidence="7" type="ORF">SPSK_02353</name>
</gene>
<dbReference type="VEuPathDB" id="FungiDB:SPSK_02353"/>
<evidence type="ECO:0000256" key="2">
    <source>
        <dbReference type="ARBA" id="ARBA00022692"/>
    </source>
</evidence>
<dbReference type="GeneID" id="27664502"/>
<dbReference type="Pfam" id="PF07690">
    <property type="entry name" value="MFS_1"/>
    <property type="match status" value="1"/>
</dbReference>
<dbReference type="KEGG" id="ssck:SPSK_02353"/>
<proteinExistence type="predicted"/>
<reference evidence="7 8" key="2">
    <citation type="journal article" date="2015" name="Eukaryot. Cell">
        <title>Asexual propagation of a virulent clone complex in a human and feline outbreak of sporotrichosis.</title>
        <authorList>
            <person name="Teixeira Mde M."/>
            <person name="Rodrigues A.M."/>
            <person name="Tsui C.K."/>
            <person name="de Almeida L.G."/>
            <person name="Van Diepeningen A.D."/>
            <person name="van den Ende B.G."/>
            <person name="Fernandes G.F."/>
            <person name="Kano R."/>
            <person name="Hamelin R.C."/>
            <person name="Lopes-Bezerra L.M."/>
            <person name="Vasconcelos A.T."/>
            <person name="de Hoog S."/>
            <person name="de Camargo Z.P."/>
            <person name="Felipe M.S."/>
        </authorList>
    </citation>
    <scope>NUCLEOTIDE SEQUENCE [LARGE SCALE GENOMIC DNA]</scope>
    <source>
        <strain evidence="7 8">1099-18</strain>
    </source>
</reference>
<evidence type="ECO:0000256" key="1">
    <source>
        <dbReference type="ARBA" id="ARBA00004141"/>
    </source>
</evidence>
<feature type="transmembrane region" description="Helical" evidence="5">
    <location>
        <begin position="166"/>
        <end position="187"/>
    </location>
</feature>
<feature type="chain" id="PRO_5002455181" evidence="6">
    <location>
        <begin position="27"/>
        <end position="507"/>
    </location>
</feature>
<name>A0A0F2MF25_SPOSC</name>
<sequence length="507" mass="57446">MWRRNARTVVPLAILVYTHNVAEVVTDVPTFRIIEYAVCQRFYLGEGRSGEIPELECKAEPIQKQVLFLLGWFYAVDCFPGILTAFIWGHVADKLGRRFVMALSCTGQLLFMVVLVSVAYWNDRIPTEAIFLAPVMKVVGGGTRIFDSMTTSVAADITTVSQRTNLFYALALLMSIANVTAPPFASWTLSVNLWLPFWLSGACFCVVFANIIVIPDTRRVFKAGNGPPESQALLNEESLRRDVLDPQPGVLLDENATDRPGAQWYDRWRGPVHKILQLTKSRTVVIFLLCSVLRKTAIFSENFFVQYTSERFKLRYSQTAWFEGLQAAGAMLSLGAILPGAAHHLQRRLGSPWKVDLTIMRISLAVMALAYMYLLPDEMEKINSGRWTAKIVNLWRPLAVVRNAPLVITDKRTVPQDDLMEVEKVLPDKVERSNYVQYKAYHQYYYMSNQGPEDVAVFTTWHQTKGDKTAEISPHRAASQFTDDFMKSPRESIKVRLIVLTDAQETK</sequence>
<keyword evidence="2 5" id="KW-0812">Transmembrane</keyword>
<evidence type="ECO:0000256" key="6">
    <source>
        <dbReference type="SAM" id="SignalP"/>
    </source>
</evidence>
<dbReference type="OrthoDB" id="412788at2759"/>
<evidence type="ECO:0000256" key="4">
    <source>
        <dbReference type="ARBA" id="ARBA00023136"/>
    </source>
</evidence>
<dbReference type="GO" id="GO:0016020">
    <property type="term" value="C:membrane"/>
    <property type="evidence" value="ECO:0007669"/>
    <property type="project" value="UniProtKB-SubCell"/>
</dbReference>
<organism evidence="7 8">
    <name type="scientific">Sporothrix schenckii 1099-18</name>
    <dbReference type="NCBI Taxonomy" id="1397361"/>
    <lineage>
        <taxon>Eukaryota</taxon>
        <taxon>Fungi</taxon>
        <taxon>Dikarya</taxon>
        <taxon>Ascomycota</taxon>
        <taxon>Pezizomycotina</taxon>
        <taxon>Sordariomycetes</taxon>
        <taxon>Sordariomycetidae</taxon>
        <taxon>Ophiostomatales</taxon>
        <taxon>Ophiostomataceae</taxon>
        <taxon>Sporothrix</taxon>
    </lineage>
</organism>
<comment type="subcellular location">
    <subcellularLocation>
        <location evidence="1">Membrane</location>
        <topology evidence="1">Multi-pass membrane protein</topology>
    </subcellularLocation>
</comment>
<feature type="signal peptide" evidence="6">
    <location>
        <begin position="1"/>
        <end position="26"/>
    </location>
</feature>
<accession>A0A0F2MF25</accession>
<feature type="transmembrane region" description="Helical" evidence="5">
    <location>
        <begin position="66"/>
        <end position="88"/>
    </location>
</feature>
<evidence type="ECO:0000313" key="8">
    <source>
        <dbReference type="Proteomes" id="UP000033710"/>
    </source>
</evidence>
<feature type="transmembrane region" description="Helical" evidence="5">
    <location>
        <begin position="193"/>
        <end position="213"/>
    </location>
</feature>
<evidence type="ECO:0000313" key="7">
    <source>
        <dbReference type="EMBL" id="KJR86766.1"/>
    </source>
</evidence>
<feature type="transmembrane region" description="Helical" evidence="5">
    <location>
        <begin position="100"/>
        <end position="121"/>
    </location>
</feature>
<protein>
    <submittedName>
        <fullName evidence="7">MFS transporter</fullName>
    </submittedName>
</protein>
<feature type="transmembrane region" description="Helical" evidence="5">
    <location>
        <begin position="320"/>
        <end position="338"/>
    </location>
</feature>
<dbReference type="Gene3D" id="1.20.1250.20">
    <property type="entry name" value="MFS general substrate transporter like domains"/>
    <property type="match status" value="1"/>
</dbReference>
<dbReference type="SUPFAM" id="SSF103473">
    <property type="entry name" value="MFS general substrate transporter"/>
    <property type="match status" value="1"/>
</dbReference>
<keyword evidence="3 5" id="KW-1133">Transmembrane helix</keyword>
<feature type="transmembrane region" description="Helical" evidence="5">
    <location>
        <begin position="358"/>
        <end position="376"/>
    </location>
</feature>
<dbReference type="RefSeq" id="XP_016589442.1">
    <property type="nucleotide sequence ID" value="XM_016729225.1"/>
</dbReference>
<comment type="caution">
    <text evidence="7">The sequence shown here is derived from an EMBL/GenBank/DDBJ whole genome shotgun (WGS) entry which is preliminary data.</text>
</comment>
<dbReference type="InterPro" id="IPR011701">
    <property type="entry name" value="MFS"/>
</dbReference>
<dbReference type="GO" id="GO:0022857">
    <property type="term" value="F:transmembrane transporter activity"/>
    <property type="evidence" value="ECO:0007669"/>
    <property type="project" value="InterPro"/>
</dbReference>
<dbReference type="PANTHER" id="PTHR23507:SF1">
    <property type="entry name" value="FI18259P1-RELATED"/>
    <property type="match status" value="1"/>
</dbReference>
<dbReference type="AlphaFoldDB" id="A0A0F2MF25"/>
<dbReference type="EMBL" id="AXCR01000006">
    <property type="protein sequence ID" value="KJR86766.1"/>
    <property type="molecule type" value="Genomic_DNA"/>
</dbReference>
<evidence type="ECO:0000256" key="3">
    <source>
        <dbReference type="ARBA" id="ARBA00022989"/>
    </source>
</evidence>
<reference evidence="7 8" key="1">
    <citation type="journal article" date="2014" name="BMC Genomics">
        <title>Comparative genomics of the major fungal agents of human and animal Sporotrichosis: Sporothrix schenckii and Sporothrix brasiliensis.</title>
        <authorList>
            <person name="Teixeira M.M."/>
            <person name="de Almeida L.G."/>
            <person name="Kubitschek-Barreira P."/>
            <person name="Alves F.L."/>
            <person name="Kioshima E.S."/>
            <person name="Abadio A.K."/>
            <person name="Fernandes L."/>
            <person name="Derengowski L.S."/>
            <person name="Ferreira K.S."/>
            <person name="Souza R.C."/>
            <person name="Ruiz J.C."/>
            <person name="de Andrade N.C."/>
            <person name="Paes H.C."/>
            <person name="Nicola A.M."/>
            <person name="Albuquerque P."/>
            <person name="Gerber A.L."/>
            <person name="Martins V.P."/>
            <person name="Peconick L.D."/>
            <person name="Neto A.V."/>
            <person name="Chaucanez C.B."/>
            <person name="Silva P.A."/>
            <person name="Cunha O.L."/>
            <person name="de Oliveira F.F."/>
            <person name="dos Santos T.C."/>
            <person name="Barros A.L."/>
            <person name="Soares M.A."/>
            <person name="de Oliveira L.M."/>
            <person name="Marini M.M."/>
            <person name="Villalobos-Duno H."/>
            <person name="Cunha M.M."/>
            <person name="de Hoog S."/>
            <person name="da Silveira J.F."/>
            <person name="Henrissat B."/>
            <person name="Nino-Vega G.A."/>
            <person name="Cisalpino P.S."/>
            <person name="Mora-Montes H.M."/>
            <person name="Almeida S.R."/>
            <person name="Stajich J.E."/>
            <person name="Lopes-Bezerra L.M."/>
            <person name="Vasconcelos A.T."/>
            <person name="Felipe M.S."/>
        </authorList>
    </citation>
    <scope>NUCLEOTIDE SEQUENCE [LARGE SCALE GENOMIC DNA]</scope>
    <source>
        <strain evidence="7 8">1099-18</strain>
    </source>
</reference>
<dbReference type="PANTHER" id="PTHR23507">
    <property type="entry name" value="ZGC:174356"/>
    <property type="match status" value="1"/>
</dbReference>
<dbReference type="Proteomes" id="UP000033710">
    <property type="component" value="Unassembled WGS sequence"/>
</dbReference>
<evidence type="ECO:0000256" key="5">
    <source>
        <dbReference type="SAM" id="Phobius"/>
    </source>
</evidence>